<protein>
    <recommendedName>
        <fullName evidence="2">CCHC-type domain-containing protein</fullName>
    </recommendedName>
</protein>
<dbReference type="PANTHER" id="PTHR35317">
    <property type="entry name" value="OS04G0629600 PROTEIN"/>
    <property type="match status" value="1"/>
</dbReference>
<proteinExistence type="predicted"/>
<accession>A0A8J5I2Y2</accession>
<dbReference type="InterPro" id="IPR036875">
    <property type="entry name" value="Znf_CCHC_sf"/>
</dbReference>
<evidence type="ECO:0000259" key="2">
    <source>
        <dbReference type="PROSITE" id="PS50158"/>
    </source>
</evidence>
<keyword evidence="1" id="KW-0862">Zinc</keyword>
<dbReference type="EMBL" id="JACMSC010000004">
    <property type="protein sequence ID" value="KAG6526717.1"/>
    <property type="molecule type" value="Genomic_DNA"/>
</dbReference>
<evidence type="ECO:0000256" key="1">
    <source>
        <dbReference type="PROSITE-ProRule" id="PRU00047"/>
    </source>
</evidence>
<dbReference type="Pfam" id="PF14223">
    <property type="entry name" value="Retrotran_gag_2"/>
    <property type="match status" value="1"/>
</dbReference>
<evidence type="ECO:0000313" key="4">
    <source>
        <dbReference type="Proteomes" id="UP000734854"/>
    </source>
</evidence>
<dbReference type="Gene3D" id="4.10.60.10">
    <property type="entry name" value="Zinc finger, CCHC-type"/>
    <property type="match status" value="1"/>
</dbReference>
<dbReference type="InterPro" id="IPR001878">
    <property type="entry name" value="Znf_CCHC"/>
</dbReference>
<dbReference type="GO" id="GO:0008270">
    <property type="term" value="F:zinc ion binding"/>
    <property type="evidence" value="ECO:0007669"/>
    <property type="project" value="UniProtKB-KW"/>
</dbReference>
<keyword evidence="1" id="KW-0863">Zinc-finger</keyword>
<dbReference type="SMART" id="SM00343">
    <property type="entry name" value="ZnF_C2HC"/>
    <property type="match status" value="2"/>
</dbReference>
<dbReference type="PANTHER" id="PTHR35317:SF31">
    <property type="entry name" value="DUF4219 DOMAIN-CONTAINING PROTEIN"/>
    <property type="match status" value="1"/>
</dbReference>
<feature type="domain" description="CCHC-type" evidence="2">
    <location>
        <begin position="248"/>
        <end position="264"/>
    </location>
</feature>
<evidence type="ECO:0000313" key="3">
    <source>
        <dbReference type="EMBL" id="KAG6526717.1"/>
    </source>
</evidence>
<organism evidence="3 4">
    <name type="scientific">Zingiber officinale</name>
    <name type="common">Ginger</name>
    <name type="synonym">Amomum zingiber</name>
    <dbReference type="NCBI Taxonomy" id="94328"/>
    <lineage>
        <taxon>Eukaryota</taxon>
        <taxon>Viridiplantae</taxon>
        <taxon>Streptophyta</taxon>
        <taxon>Embryophyta</taxon>
        <taxon>Tracheophyta</taxon>
        <taxon>Spermatophyta</taxon>
        <taxon>Magnoliopsida</taxon>
        <taxon>Liliopsida</taxon>
        <taxon>Zingiberales</taxon>
        <taxon>Zingiberaceae</taxon>
        <taxon>Zingiber</taxon>
    </lineage>
</organism>
<keyword evidence="4" id="KW-1185">Reference proteome</keyword>
<dbReference type="SUPFAM" id="SSF57756">
    <property type="entry name" value="Retrovirus zinc finger-like domains"/>
    <property type="match status" value="1"/>
</dbReference>
<dbReference type="Pfam" id="PF00098">
    <property type="entry name" value="zf-CCHC"/>
    <property type="match status" value="1"/>
</dbReference>
<name>A0A8J5I2Y2_ZINOF</name>
<dbReference type="PROSITE" id="PS50158">
    <property type="entry name" value="ZF_CCHC"/>
    <property type="match status" value="1"/>
</dbReference>
<dbReference type="Proteomes" id="UP000734854">
    <property type="component" value="Unassembled WGS sequence"/>
</dbReference>
<dbReference type="GO" id="GO:0003676">
    <property type="term" value="F:nucleic acid binding"/>
    <property type="evidence" value="ECO:0007669"/>
    <property type="project" value="InterPro"/>
</dbReference>
<sequence length="402" mass="46082">MMSVTAGAPPTFDGQNYVMWAVKMKTFLKGADLWSSVESDAPPAELRENPTVQQQRFYAEENAKKYKALSMIHVAVSETIFIKIMDCETTKGAWDRLSEEFQGSIKTKQMQVLNLRQEFELIRMTEVEVVKDFVDRLMKVVNQIKLLGESMPDARVVEKISITELVNFLQAVKLRKKNRIGQATETTLVAEFKGKAQVSKFNGNFNNNNEKKGKKEESERNFRSDLFCSKCNRKGHLEKFCRSKAPAKCWNCNKLGHLARDCRNKSQPQNSPVKRDDQEVEEIALMAKMEVHKTVEGKEDTWLLDSGCIDHMTSNGSLFDTVHSCNCFDALLKEIKAAVVRHPDTLTMETIKADNKGYVAEILVVTYNRHTEDVDDQSKFRILLNIPCIPELWTAWERTYYL</sequence>
<keyword evidence="1" id="KW-0479">Metal-binding</keyword>
<reference evidence="3 4" key="1">
    <citation type="submission" date="2020-08" db="EMBL/GenBank/DDBJ databases">
        <title>Plant Genome Project.</title>
        <authorList>
            <person name="Zhang R.-G."/>
        </authorList>
    </citation>
    <scope>NUCLEOTIDE SEQUENCE [LARGE SCALE GENOMIC DNA]</scope>
    <source>
        <tissue evidence="3">Rhizome</tissue>
    </source>
</reference>
<dbReference type="AlphaFoldDB" id="A0A8J5I2Y2"/>
<comment type="caution">
    <text evidence="3">The sequence shown here is derived from an EMBL/GenBank/DDBJ whole genome shotgun (WGS) entry which is preliminary data.</text>
</comment>
<gene>
    <name evidence="3" type="ORF">ZIOFF_016718</name>
</gene>